<dbReference type="Gene3D" id="3.20.20.30">
    <property type="entry name" value="Luciferase-like domain"/>
    <property type="match status" value="1"/>
</dbReference>
<dbReference type="NCBIfam" id="TIGR03557">
    <property type="entry name" value="F420_G6P_family"/>
    <property type="match status" value="1"/>
</dbReference>
<dbReference type="InterPro" id="IPR050564">
    <property type="entry name" value="F420-G6PD/mer"/>
</dbReference>
<sequence>MSRIGFHASHEQISPGQLLSDVQQAEQVGFEMAMCSDHLEPWSPNQGHSGLAIAWLGAALATTGLEFGCVHAPGQRYHPAITAQAVATLGQMFPGRFWIALGSGENCNEHVTGDPWPDKETRTRRLEECVSVIRRLLDGETVNHHGLIDVHEARVWERANPIPRLIAPAVSVESAARVAAWADGMVTLNQPIDTLRRVIDAYRGAGGRGPISLQVHLSWAETEDEARALAHDQWRTNVFGAGVAWDTWNPDAFEDMARFVPPEALDDHVRISSDLGRHREWLAAYAALGFDDIYCHHVGQDQRPFLDAFGEHVLPQLKEA</sequence>
<dbReference type="RefSeq" id="WP_425309039.1">
    <property type="nucleotide sequence ID" value="NZ_CP154795.1"/>
</dbReference>
<dbReference type="Pfam" id="PF00296">
    <property type="entry name" value="Bac_luciferase"/>
    <property type="match status" value="1"/>
</dbReference>
<feature type="domain" description="Luciferase-like" evidence="2">
    <location>
        <begin position="9"/>
        <end position="291"/>
    </location>
</feature>
<dbReference type="InterPro" id="IPR023907">
    <property type="entry name" value="Non-F420_Flavin_OxRdtase"/>
</dbReference>
<evidence type="ECO:0000259" key="2">
    <source>
        <dbReference type="Pfam" id="PF00296"/>
    </source>
</evidence>
<dbReference type="EC" id="1.-.-.-" evidence="3"/>
<gene>
    <name evidence="3" type="ORF">AADG42_09800</name>
</gene>
<dbReference type="SUPFAM" id="SSF51679">
    <property type="entry name" value="Bacterial luciferase-like"/>
    <property type="match status" value="1"/>
</dbReference>
<organism evidence="3 4">
    <name type="scientific">Ammonicoccus fulvus</name>
    <dbReference type="NCBI Taxonomy" id="3138240"/>
    <lineage>
        <taxon>Bacteria</taxon>
        <taxon>Bacillati</taxon>
        <taxon>Actinomycetota</taxon>
        <taxon>Actinomycetes</taxon>
        <taxon>Propionibacteriales</taxon>
        <taxon>Propionibacteriaceae</taxon>
        <taxon>Ammonicoccus</taxon>
    </lineage>
</organism>
<evidence type="ECO:0000313" key="3">
    <source>
        <dbReference type="EMBL" id="XAN07575.1"/>
    </source>
</evidence>
<dbReference type="EMBL" id="CP154795">
    <property type="protein sequence ID" value="XAN07575.1"/>
    <property type="molecule type" value="Genomic_DNA"/>
</dbReference>
<evidence type="ECO:0000313" key="4">
    <source>
        <dbReference type="Proteomes" id="UP001442841"/>
    </source>
</evidence>
<dbReference type="InterPro" id="IPR019945">
    <property type="entry name" value="F420_G6P_DH-rel"/>
</dbReference>
<dbReference type="GO" id="GO:0016491">
    <property type="term" value="F:oxidoreductase activity"/>
    <property type="evidence" value="ECO:0007669"/>
    <property type="project" value="UniProtKB-KW"/>
</dbReference>
<accession>A0ABZ3FPG7</accession>
<protein>
    <submittedName>
        <fullName evidence="3">TIGR03885 family FMN-dependent LLM class oxidoreductase</fullName>
        <ecNumber evidence="3">1.-.-.-</ecNumber>
    </submittedName>
</protein>
<keyword evidence="1 3" id="KW-0560">Oxidoreductase</keyword>
<dbReference type="PANTHER" id="PTHR43244:SF1">
    <property type="entry name" value="5,10-METHYLENETETRAHYDROMETHANOPTERIN REDUCTASE"/>
    <property type="match status" value="1"/>
</dbReference>
<dbReference type="InterPro" id="IPR036661">
    <property type="entry name" value="Luciferase-like_sf"/>
</dbReference>
<dbReference type="PANTHER" id="PTHR43244">
    <property type="match status" value="1"/>
</dbReference>
<dbReference type="NCBIfam" id="TIGR03885">
    <property type="entry name" value="flavin_revert"/>
    <property type="match status" value="1"/>
</dbReference>
<evidence type="ECO:0000256" key="1">
    <source>
        <dbReference type="ARBA" id="ARBA00023002"/>
    </source>
</evidence>
<dbReference type="InterPro" id="IPR011251">
    <property type="entry name" value="Luciferase-like_dom"/>
</dbReference>
<keyword evidence="4" id="KW-1185">Reference proteome</keyword>
<dbReference type="Proteomes" id="UP001442841">
    <property type="component" value="Chromosome"/>
</dbReference>
<proteinExistence type="predicted"/>
<name>A0ABZ3FPG7_9ACTN</name>
<reference evidence="3 4" key="1">
    <citation type="submission" date="2024-04" db="EMBL/GenBank/DDBJ databases">
        <title>Isolation of an actinomycete strain from pig manure.</title>
        <authorList>
            <person name="Gong T."/>
            <person name="Yu Z."/>
            <person name="An M."/>
            <person name="Wei C."/>
            <person name="Yang W."/>
            <person name="Liu L."/>
        </authorList>
    </citation>
    <scope>NUCLEOTIDE SEQUENCE [LARGE SCALE GENOMIC DNA]</scope>
    <source>
        <strain evidence="3 4">ZF39</strain>
    </source>
</reference>